<dbReference type="Proteomes" id="UP000427906">
    <property type="component" value="Chromosome"/>
</dbReference>
<organism evidence="3 4">
    <name type="scientific">Desulfosarcina alkanivorans</name>
    <dbReference type="NCBI Taxonomy" id="571177"/>
    <lineage>
        <taxon>Bacteria</taxon>
        <taxon>Pseudomonadati</taxon>
        <taxon>Thermodesulfobacteriota</taxon>
        <taxon>Desulfobacteria</taxon>
        <taxon>Desulfobacterales</taxon>
        <taxon>Desulfosarcinaceae</taxon>
        <taxon>Desulfosarcina</taxon>
    </lineage>
</organism>
<proteinExistence type="predicted"/>
<dbReference type="RefSeq" id="WP_155319597.1">
    <property type="nucleotide sequence ID" value="NZ_AP021874.1"/>
</dbReference>
<gene>
    <name evidence="3" type="primary">soxB-2</name>
    <name evidence="3" type="ORF">DSCA_57460</name>
</gene>
<feature type="domain" description="FAD dependent oxidoreductase" evidence="2">
    <location>
        <begin position="20"/>
        <end position="369"/>
    </location>
</feature>
<evidence type="ECO:0000259" key="2">
    <source>
        <dbReference type="Pfam" id="PF01266"/>
    </source>
</evidence>
<dbReference type="PANTHER" id="PTHR13847">
    <property type="entry name" value="SARCOSINE DEHYDROGENASE-RELATED"/>
    <property type="match status" value="1"/>
</dbReference>
<evidence type="ECO:0000313" key="3">
    <source>
        <dbReference type="EMBL" id="BBO71816.1"/>
    </source>
</evidence>
<dbReference type="EMBL" id="AP021874">
    <property type="protein sequence ID" value="BBO71816.1"/>
    <property type="molecule type" value="Genomic_DNA"/>
</dbReference>
<dbReference type="AlphaFoldDB" id="A0A5K7YRE6"/>
<keyword evidence="4" id="KW-1185">Reference proteome</keyword>
<keyword evidence="1" id="KW-0560">Oxidoreductase</keyword>
<dbReference type="Gene3D" id="3.50.50.60">
    <property type="entry name" value="FAD/NAD(P)-binding domain"/>
    <property type="match status" value="1"/>
</dbReference>
<dbReference type="Gene3D" id="3.30.9.10">
    <property type="entry name" value="D-Amino Acid Oxidase, subunit A, domain 2"/>
    <property type="match status" value="1"/>
</dbReference>
<protein>
    <submittedName>
        <fullName evidence="3">Sarcosine oxidase subunit beta</fullName>
    </submittedName>
</protein>
<evidence type="ECO:0000313" key="4">
    <source>
        <dbReference type="Proteomes" id="UP000427906"/>
    </source>
</evidence>
<dbReference type="GO" id="GO:0005737">
    <property type="term" value="C:cytoplasm"/>
    <property type="evidence" value="ECO:0007669"/>
    <property type="project" value="TreeGrafter"/>
</dbReference>
<dbReference type="SUPFAM" id="SSF51905">
    <property type="entry name" value="FAD/NAD(P)-binding domain"/>
    <property type="match status" value="1"/>
</dbReference>
<dbReference type="InterPro" id="IPR036188">
    <property type="entry name" value="FAD/NAD-bd_sf"/>
</dbReference>
<dbReference type="InterPro" id="IPR006076">
    <property type="entry name" value="FAD-dep_OxRdtase"/>
</dbReference>
<reference evidence="3 4" key="1">
    <citation type="submission" date="2019-11" db="EMBL/GenBank/DDBJ databases">
        <title>Comparative genomics of hydrocarbon-degrading Desulfosarcina strains.</title>
        <authorList>
            <person name="Watanabe M."/>
            <person name="Kojima H."/>
            <person name="Fukui M."/>
        </authorList>
    </citation>
    <scope>NUCLEOTIDE SEQUENCE [LARGE SCALE GENOMIC DNA]</scope>
    <source>
        <strain evidence="3 4">PL12</strain>
    </source>
</reference>
<name>A0A5K7YRE6_9BACT</name>
<dbReference type="GO" id="GO:0016491">
    <property type="term" value="F:oxidoreductase activity"/>
    <property type="evidence" value="ECO:0007669"/>
    <property type="project" value="UniProtKB-KW"/>
</dbReference>
<sequence length="407" mass="44650">MFWKSKPLWGNKPRLKSSYDAVIIGGGLHGLATAYYLAKEHGITDVAVIEKRYIGFGGAGRNTAIVRANQRTQYNVPLYKEALDLWPVLTKELDFNLMFNNCGNLNLMHSEAAMKAARMTIATAQFHGVESHLIDAKEAKELVPALNISEDITFPIHGAMFHPPGGIVRHDAVVWGLAKGCAKHGVHIHQHTEATAIHTEGGKVTGVGTSRGRINTNRVLVSAGGYSAGLIYHMLGIKLPISVLTIQAMVTQPLKPLLDHVVSSGAYHCYANQTLKGEIATGAHMDQWPNYTTQNTAHYIKHQAEALSDWLPCLRGVRFMRIWGGLADMTPDMAPIMDGNDPVDGFYMDCGWGYFGFKSCSAVGKHMAAFMATGNCPDMLKPFNLRRYENHELMGETAALVSYTPDN</sequence>
<dbReference type="SUPFAM" id="SSF54373">
    <property type="entry name" value="FAD-linked reductases, C-terminal domain"/>
    <property type="match status" value="1"/>
</dbReference>
<dbReference type="PANTHER" id="PTHR13847:SF287">
    <property type="entry name" value="FAD-DEPENDENT OXIDOREDUCTASE DOMAIN-CONTAINING PROTEIN 1"/>
    <property type="match status" value="1"/>
</dbReference>
<evidence type="ECO:0000256" key="1">
    <source>
        <dbReference type="ARBA" id="ARBA00023002"/>
    </source>
</evidence>
<dbReference type="Pfam" id="PF01266">
    <property type="entry name" value="DAO"/>
    <property type="match status" value="1"/>
</dbReference>
<accession>A0A5K7YRE6</accession>
<dbReference type="OrthoDB" id="9815989at2"/>
<dbReference type="KEGG" id="dalk:DSCA_57460"/>